<dbReference type="InterPro" id="IPR036938">
    <property type="entry name" value="PAP2/HPO_sf"/>
</dbReference>
<comment type="similarity">
    <text evidence="3 8">Belongs to the class A bacterial acid phosphatase family.</text>
</comment>
<evidence type="ECO:0000256" key="8">
    <source>
        <dbReference type="PIRNR" id="PIRNR000897"/>
    </source>
</evidence>
<protein>
    <recommendedName>
        <fullName evidence="4 8">Acid phosphatase</fullName>
        <ecNumber evidence="4 8">3.1.3.2</ecNumber>
    </recommendedName>
</protein>
<evidence type="ECO:0000256" key="3">
    <source>
        <dbReference type="ARBA" id="ARBA00009017"/>
    </source>
</evidence>
<evidence type="ECO:0000259" key="9">
    <source>
        <dbReference type="SMART" id="SM00014"/>
    </source>
</evidence>
<reference evidence="10 11" key="1">
    <citation type="submission" date="2016-10" db="EMBL/GenBank/DDBJ databases">
        <authorList>
            <person name="de Groot N.N."/>
        </authorList>
    </citation>
    <scope>NUCLEOTIDE SEQUENCE [LARGE SCALE GENOMIC DNA]</scope>
    <source>
        <strain evidence="10 11">CGMCC 1.3430</strain>
    </source>
</reference>
<proteinExistence type="inferred from homology"/>
<evidence type="ECO:0000256" key="7">
    <source>
        <dbReference type="ARBA" id="ARBA00022801"/>
    </source>
</evidence>
<dbReference type="Proteomes" id="UP000198773">
    <property type="component" value="Unassembled WGS sequence"/>
</dbReference>
<feature type="domain" description="Phosphatidic acid phosphatase type 2/haloperoxidase" evidence="9">
    <location>
        <begin position="93"/>
        <end position="207"/>
    </location>
</feature>
<comment type="subcellular location">
    <subcellularLocation>
        <location evidence="2">Periplasm</location>
    </subcellularLocation>
</comment>
<dbReference type="PROSITE" id="PS01157">
    <property type="entry name" value="ACID_PHOSPH_CL_A"/>
    <property type="match status" value="1"/>
</dbReference>
<dbReference type="RefSeq" id="WP_091344299.1">
    <property type="nucleotide sequence ID" value="NZ_FNRM01000008.1"/>
</dbReference>
<dbReference type="EC" id="3.1.3.2" evidence="4 8"/>
<evidence type="ECO:0000313" key="11">
    <source>
        <dbReference type="Proteomes" id="UP000198773"/>
    </source>
</evidence>
<keyword evidence="6" id="KW-0574">Periplasm</keyword>
<dbReference type="PRINTS" id="PR00483">
    <property type="entry name" value="BACPHPHTASE"/>
</dbReference>
<evidence type="ECO:0000256" key="5">
    <source>
        <dbReference type="ARBA" id="ARBA00022729"/>
    </source>
</evidence>
<name>A0A1H4EY37_ALKAM</name>
<keyword evidence="7 8" id="KW-0378">Hydrolase</keyword>
<evidence type="ECO:0000256" key="6">
    <source>
        <dbReference type="ARBA" id="ARBA00022764"/>
    </source>
</evidence>
<dbReference type="PIRSF" id="PIRSF000897">
    <property type="entry name" value="Acid_Ptase_ClsA"/>
    <property type="match status" value="1"/>
</dbReference>
<evidence type="ECO:0000256" key="1">
    <source>
        <dbReference type="ARBA" id="ARBA00000032"/>
    </source>
</evidence>
<keyword evidence="11" id="KW-1185">Reference proteome</keyword>
<dbReference type="InterPro" id="IPR000326">
    <property type="entry name" value="PAP2/HPO"/>
</dbReference>
<dbReference type="InterPro" id="IPR018296">
    <property type="entry name" value="Acid_Pase_classA_bac_CS"/>
</dbReference>
<accession>A0A1H4EY37</accession>
<dbReference type="GO" id="GO:0030288">
    <property type="term" value="C:outer membrane-bounded periplasmic space"/>
    <property type="evidence" value="ECO:0007669"/>
    <property type="project" value="InterPro"/>
</dbReference>
<dbReference type="Pfam" id="PF01569">
    <property type="entry name" value="PAP2"/>
    <property type="match status" value="1"/>
</dbReference>
<evidence type="ECO:0000256" key="2">
    <source>
        <dbReference type="ARBA" id="ARBA00004418"/>
    </source>
</evidence>
<dbReference type="CDD" id="cd03397">
    <property type="entry name" value="PAP2_acid_phosphatase"/>
    <property type="match status" value="1"/>
</dbReference>
<dbReference type="OrthoDB" id="9805301at2"/>
<dbReference type="EMBL" id="FNRM01000008">
    <property type="protein sequence ID" value="SEA89983.1"/>
    <property type="molecule type" value="Genomic_DNA"/>
</dbReference>
<dbReference type="AlphaFoldDB" id="A0A1H4EY37"/>
<dbReference type="STRING" id="152573.SAMN04488051_10878"/>
<dbReference type="InterPro" id="IPR001011">
    <property type="entry name" value="Acid_Pase_classA_bac"/>
</dbReference>
<evidence type="ECO:0000313" key="10">
    <source>
        <dbReference type="EMBL" id="SEA89983.1"/>
    </source>
</evidence>
<keyword evidence="5" id="KW-0732">Signal</keyword>
<dbReference type="SMART" id="SM00014">
    <property type="entry name" value="acidPPc"/>
    <property type="match status" value="1"/>
</dbReference>
<evidence type="ECO:0000256" key="4">
    <source>
        <dbReference type="ARBA" id="ARBA00012646"/>
    </source>
</evidence>
<dbReference type="Gene3D" id="1.20.144.10">
    <property type="entry name" value="Phosphatidic acid phosphatase type 2/haloperoxidase"/>
    <property type="match status" value="1"/>
</dbReference>
<dbReference type="GO" id="GO:0003993">
    <property type="term" value="F:acid phosphatase activity"/>
    <property type="evidence" value="ECO:0007669"/>
    <property type="project" value="UniProtKB-EC"/>
</dbReference>
<comment type="catalytic activity">
    <reaction evidence="1 8">
        <text>a phosphate monoester + H2O = an alcohol + phosphate</text>
        <dbReference type="Rhea" id="RHEA:15017"/>
        <dbReference type="ChEBI" id="CHEBI:15377"/>
        <dbReference type="ChEBI" id="CHEBI:30879"/>
        <dbReference type="ChEBI" id="CHEBI:43474"/>
        <dbReference type="ChEBI" id="CHEBI:67140"/>
        <dbReference type="EC" id="3.1.3.2"/>
    </reaction>
</comment>
<organism evidence="10 11">
    <name type="scientific">Alkalimonas amylolytica</name>
    <dbReference type="NCBI Taxonomy" id="152573"/>
    <lineage>
        <taxon>Bacteria</taxon>
        <taxon>Pseudomonadati</taxon>
        <taxon>Pseudomonadota</taxon>
        <taxon>Gammaproteobacteria</taxon>
        <taxon>Alkalimonas</taxon>
    </lineage>
</organism>
<gene>
    <name evidence="10" type="ORF">SAMN04488051_10878</name>
</gene>
<dbReference type="SUPFAM" id="SSF48317">
    <property type="entry name" value="Acid phosphatase/Vanadium-dependent haloperoxidase"/>
    <property type="match status" value="1"/>
</dbReference>
<sequence>MRDVPEAMPGYFVGYLTKDELPSSMALLPPYPAGDSAAFALDQQIQLDAKALRGSPRWELAASDADLDRAHALGTFDCALGVAITAEDTPRLFQLLQRTMMDAVNSTNAAKFHYSRARPFMALKQSTCSPDDEDQLRGPRSGSYPSGHTALGWAAALVLAEVAPDSTDAVLMRGRSYGESRLVCNVHWLSDILQGRHLGAATVARLQSVPEFREDVEVARQELARARAKNSGPNRDCAAEAAALSQRIPGVL</sequence>